<dbReference type="Proteomes" id="UP000197025">
    <property type="component" value="Unassembled WGS sequence"/>
</dbReference>
<dbReference type="RefSeq" id="WP_200808214.1">
    <property type="nucleotide sequence ID" value="NZ_FYEK01000066.1"/>
</dbReference>
<dbReference type="Pfam" id="PF04343">
    <property type="entry name" value="DUF488"/>
    <property type="match status" value="1"/>
</dbReference>
<dbReference type="AlphaFoldDB" id="A0A212RL79"/>
<gene>
    <name evidence="1" type="ORF">SAMN02746019_00017090</name>
</gene>
<evidence type="ECO:0000313" key="1">
    <source>
        <dbReference type="EMBL" id="SNB73073.1"/>
    </source>
</evidence>
<evidence type="ECO:0000313" key="2">
    <source>
        <dbReference type="Proteomes" id="UP000197025"/>
    </source>
</evidence>
<proteinExistence type="predicted"/>
<dbReference type="PANTHER" id="PTHR39337">
    <property type="entry name" value="BLR5642 PROTEIN"/>
    <property type="match status" value="1"/>
</dbReference>
<reference evidence="2" key="1">
    <citation type="submission" date="2017-06" db="EMBL/GenBank/DDBJ databases">
        <authorList>
            <person name="Varghese N."/>
            <person name="Submissions S."/>
        </authorList>
    </citation>
    <scope>NUCLEOTIDE SEQUENCE [LARGE SCALE GENOMIC DNA]</scope>
    <source>
        <strain evidence="2">JAD2</strain>
    </source>
</reference>
<organism evidence="1 2">
    <name type="scientific">Thermoflexus hugenholtzii JAD2</name>
    <dbReference type="NCBI Taxonomy" id="877466"/>
    <lineage>
        <taxon>Bacteria</taxon>
        <taxon>Bacillati</taxon>
        <taxon>Chloroflexota</taxon>
        <taxon>Thermoflexia</taxon>
        <taxon>Thermoflexales</taxon>
        <taxon>Thermoflexaceae</taxon>
        <taxon>Thermoflexus</taxon>
    </lineage>
</organism>
<dbReference type="EMBL" id="FYEK01000066">
    <property type="protein sequence ID" value="SNB73073.1"/>
    <property type="molecule type" value="Genomic_DNA"/>
</dbReference>
<accession>A0A212RL79</accession>
<protein>
    <submittedName>
        <fullName evidence="1">Uncharacterized conserved protein</fullName>
    </submittedName>
</protein>
<keyword evidence="2" id="KW-1185">Reference proteome</keyword>
<dbReference type="PIRSF" id="PIRSF024492">
    <property type="entry name" value="UCP024492"/>
    <property type="match status" value="1"/>
</dbReference>
<dbReference type="InParanoid" id="A0A212RL79"/>
<dbReference type="PANTHER" id="PTHR39337:SF1">
    <property type="entry name" value="BLR5642 PROTEIN"/>
    <property type="match status" value="1"/>
</dbReference>
<dbReference type="InterPro" id="IPR007438">
    <property type="entry name" value="DUF488"/>
</dbReference>
<name>A0A212RL79_9CHLR</name>
<sequence>MPTIWTVGHSNRPLEEFLELLRIHRVEWVIDVRRFPSSRRHPHFRGDALAVALAAVGIGYLHLPELGGRRAPRLDSPHIAWQTPGFRGYADHMESEEFQRGLERVMEEAGRARVALMCAERFPWRCHRRLIADALTVRGFQVEHILDQERCVGHSLPPWGCLEGGRLLYAGPSNPGGRQMELLPEGSARISPNPLKGEEG</sequence>
<dbReference type="InterPro" id="IPR014519">
    <property type="entry name" value="UCP024492"/>
</dbReference>